<dbReference type="Pfam" id="PF02837">
    <property type="entry name" value="Glyco_hydro_2_N"/>
    <property type="match status" value="1"/>
</dbReference>
<dbReference type="InterPro" id="IPR032311">
    <property type="entry name" value="DUF4982"/>
</dbReference>
<dbReference type="InterPro" id="IPR006101">
    <property type="entry name" value="Glyco_hydro_2"/>
</dbReference>
<dbReference type="SUPFAM" id="SSF49303">
    <property type="entry name" value="beta-Galactosidase/glucuronidase domain"/>
    <property type="match status" value="1"/>
</dbReference>
<feature type="domain" description="DUF4982" evidence="7">
    <location>
        <begin position="649"/>
        <end position="704"/>
    </location>
</feature>
<evidence type="ECO:0000259" key="7">
    <source>
        <dbReference type="Pfam" id="PF16355"/>
    </source>
</evidence>
<dbReference type="EMBL" id="BAABKZ010000001">
    <property type="protein sequence ID" value="GAA5088094.1"/>
    <property type="molecule type" value="Genomic_DNA"/>
</dbReference>
<dbReference type="Proteomes" id="UP001501407">
    <property type="component" value="Unassembled WGS sequence"/>
</dbReference>
<keyword evidence="3" id="KW-0326">Glycosidase</keyword>
<evidence type="ECO:0000256" key="2">
    <source>
        <dbReference type="ARBA" id="ARBA00022801"/>
    </source>
</evidence>
<dbReference type="PRINTS" id="PR00132">
    <property type="entry name" value="GLHYDRLASE2"/>
</dbReference>
<evidence type="ECO:0000256" key="3">
    <source>
        <dbReference type="ARBA" id="ARBA00023295"/>
    </source>
</evidence>
<dbReference type="InterPro" id="IPR006103">
    <property type="entry name" value="Glyco_hydro_2_cat"/>
</dbReference>
<dbReference type="InterPro" id="IPR013783">
    <property type="entry name" value="Ig-like_fold"/>
</dbReference>
<evidence type="ECO:0000259" key="6">
    <source>
        <dbReference type="Pfam" id="PF02837"/>
    </source>
</evidence>
<feature type="domain" description="Glycoside hydrolase family 2 catalytic" evidence="5">
    <location>
        <begin position="291"/>
        <end position="442"/>
    </location>
</feature>
<reference evidence="10" key="1">
    <citation type="journal article" date="2019" name="Int. J. Syst. Evol. Microbiol.">
        <title>The Global Catalogue of Microorganisms (GCM) 10K type strain sequencing project: providing services to taxonomists for standard genome sequencing and annotation.</title>
        <authorList>
            <consortium name="The Broad Institute Genomics Platform"/>
            <consortium name="The Broad Institute Genome Sequencing Center for Infectious Disease"/>
            <person name="Wu L."/>
            <person name="Ma J."/>
        </authorList>
    </citation>
    <scope>NUCLEOTIDE SEQUENCE [LARGE SCALE GENOMIC DNA]</scope>
    <source>
        <strain evidence="10">JCM 18959</strain>
    </source>
</reference>
<dbReference type="Pfam" id="PF02836">
    <property type="entry name" value="Glyco_hydro_2_C"/>
    <property type="match status" value="1"/>
</dbReference>
<sequence>MRQRSLPHVTRERSSMNKYLFNNDWSVRRKVSGFVDLMGGAASERVTLPHDAMIGLTRSSDVSGGTSSAFFPGGEVEYAKRFDVPVEWRERRVAIEFEGVYRDAMVYVNDEFAGQWKYGYSVFRVSLDAHLRYGQENVVRVEARANQDSRWYTGLGIYRDVHLVVTPLAHIVDDEIRITTPDVDEERAVVESAILVRNESVVTRRLSLEVEVRDDTGSIVAHDRGPVTIRPHATTTIRSRLYIDAPQRWGVDHPHLYDFRARLRDEESDDAQDVNTSFGIRTIRIDPRHGLRINDEPIKLRGACIHHDNGPLGAATIRRAEERRIELLKAAGFNAVRSSHCPASPAMLEACDRLGILVFDETFDAWTEMNKPYDYTLDFPEWWERDVDAMIKKDFNHPSVILYCIGNEIHEYGSGFGGSLARDIAERIRRSDETRFITTAVSSFWAVAGEVIDDLKNRLADATARGVNDVMNEMTEFFDEVTVSDVVTVRTAEAHAAADIAGLNYAETRYAADAQVFPNRVVLGTETNPRVTAQSWAETMANDHVIGGFTWTGWDYLGEVGLGRTDYTDDPEVRGGGDPDFPWLTAWAGDLDITGHRRPQSYYREIVYGLRREPYLAVLRPQHYGRRRLEMQWAWSDAVASWTWDLPDGARTEVEVYSDADEVELLLNGRSLGRAAAGPAAEFRARFDVSYEPGALVAIAYRDGIPSERTSLVTASDRLLVVTADRSDIRADDGDLAYLSIEFQDASGALNSIEDAVVHVSVDGPGELAALGSGRPATTERFDSTHCTTFDGRALAIVRPTGEGRITVTVRSTGMTDAQAVVTARGV</sequence>
<dbReference type="Gene3D" id="3.20.20.80">
    <property type="entry name" value="Glycosidases"/>
    <property type="match status" value="1"/>
</dbReference>
<dbReference type="Pfam" id="PF00703">
    <property type="entry name" value="Glyco_hydro_2"/>
    <property type="match status" value="1"/>
</dbReference>
<dbReference type="SUPFAM" id="SSF51445">
    <property type="entry name" value="(Trans)glycosidases"/>
    <property type="match status" value="1"/>
</dbReference>
<evidence type="ECO:0000259" key="8">
    <source>
        <dbReference type="Pfam" id="PF18565"/>
    </source>
</evidence>
<dbReference type="InterPro" id="IPR040605">
    <property type="entry name" value="Glyco_hydro2_dom5"/>
</dbReference>
<dbReference type="PANTHER" id="PTHR42732">
    <property type="entry name" value="BETA-GALACTOSIDASE"/>
    <property type="match status" value="1"/>
</dbReference>
<evidence type="ECO:0000313" key="9">
    <source>
        <dbReference type="EMBL" id="GAA5088094.1"/>
    </source>
</evidence>
<dbReference type="InterPro" id="IPR006102">
    <property type="entry name" value="Ig-like_GH2"/>
</dbReference>
<dbReference type="InterPro" id="IPR051913">
    <property type="entry name" value="GH2_Domain-Containing"/>
</dbReference>
<dbReference type="InterPro" id="IPR036156">
    <property type="entry name" value="Beta-gal/glucu_dom_sf"/>
</dbReference>
<dbReference type="InterPro" id="IPR017853">
    <property type="entry name" value="GH"/>
</dbReference>
<comment type="similarity">
    <text evidence="1">Belongs to the glycosyl hydrolase 2 family.</text>
</comment>
<dbReference type="Pfam" id="PF18565">
    <property type="entry name" value="Glyco_hydro2_C5"/>
    <property type="match status" value="1"/>
</dbReference>
<evidence type="ECO:0000313" key="10">
    <source>
        <dbReference type="Proteomes" id="UP001501407"/>
    </source>
</evidence>
<feature type="domain" description="Glycoside hydrolase family 2" evidence="8">
    <location>
        <begin position="720"/>
        <end position="819"/>
    </location>
</feature>
<keyword evidence="2 9" id="KW-0378">Hydrolase</keyword>
<dbReference type="InterPro" id="IPR006104">
    <property type="entry name" value="Glyco_hydro_2_N"/>
</dbReference>
<dbReference type="InterPro" id="IPR008979">
    <property type="entry name" value="Galactose-bd-like_sf"/>
</dbReference>
<organism evidence="9 10">
    <name type="scientific">Microbacterium yannicii</name>
    <dbReference type="NCBI Taxonomy" id="671622"/>
    <lineage>
        <taxon>Bacteria</taxon>
        <taxon>Bacillati</taxon>
        <taxon>Actinomycetota</taxon>
        <taxon>Actinomycetes</taxon>
        <taxon>Micrococcales</taxon>
        <taxon>Microbacteriaceae</taxon>
        <taxon>Microbacterium</taxon>
    </lineage>
</organism>
<evidence type="ECO:0000259" key="4">
    <source>
        <dbReference type="Pfam" id="PF00703"/>
    </source>
</evidence>
<gene>
    <name evidence="9" type="ORF">GCM10025760_10090</name>
</gene>
<dbReference type="PANTHER" id="PTHR42732:SF1">
    <property type="entry name" value="BETA-MANNOSIDASE"/>
    <property type="match status" value="1"/>
</dbReference>
<protein>
    <submittedName>
        <fullName evidence="9">Glycoside hydrolase family 2 TIM barrel-domain containing protein</fullName>
    </submittedName>
</protein>
<accession>A0ABP9M3E2</accession>
<proteinExistence type="inferred from homology"/>
<name>A0ABP9M3E2_9MICO</name>
<evidence type="ECO:0000256" key="1">
    <source>
        <dbReference type="ARBA" id="ARBA00007401"/>
    </source>
</evidence>
<keyword evidence="10" id="KW-1185">Reference proteome</keyword>
<feature type="domain" description="Glycoside hydrolase family 2 immunoglobulin-like beta-sandwich" evidence="4">
    <location>
        <begin position="175"/>
        <end position="281"/>
    </location>
</feature>
<dbReference type="SUPFAM" id="SSF49785">
    <property type="entry name" value="Galactose-binding domain-like"/>
    <property type="match status" value="1"/>
</dbReference>
<feature type="domain" description="Glycosyl hydrolases family 2 sugar binding" evidence="6">
    <location>
        <begin position="74"/>
        <end position="167"/>
    </location>
</feature>
<comment type="caution">
    <text evidence="9">The sequence shown here is derived from an EMBL/GenBank/DDBJ whole genome shotgun (WGS) entry which is preliminary data.</text>
</comment>
<dbReference type="GO" id="GO:0016787">
    <property type="term" value="F:hydrolase activity"/>
    <property type="evidence" value="ECO:0007669"/>
    <property type="project" value="UniProtKB-KW"/>
</dbReference>
<evidence type="ECO:0000259" key="5">
    <source>
        <dbReference type="Pfam" id="PF02836"/>
    </source>
</evidence>
<dbReference type="Gene3D" id="2.60.40.10">
    <property type="entry name" value="Immunoglobulins"/>
    <property type="match status" value="3"/>
</dbReference>
<dbReference type="Pfam" id="PF16355">
    <property type="entry name" value="DUF4982"/>
    <property type="match status" value="1"/>
</dbReference>
<dbReference type="Gene3D" id="2.60.120.260">
    <property type="entry name" value="Galactose-binding domain-like"/>
    <property type="match status" value="1"/>
</dbReference>